<gene>
    <name evidence="5" type="ORF">Gilli_1997</name>
</gene>
<evidence type="ECO:0000256" key="3">
    <source>
        <dbReference type="ARBA" id="ARBA00023163"/>
    </source>
</evidence>
<dbReference type="InterPro" id="IPR006645">
    <property type="entry name" value="NGN-like_dom"/>
</dbReference>
<dbReference type="PANTHER" id="PTHR30265:SF4">
    <property type="entry name" value="KOW MOTIF FAMILY PROTEIN, EXPRESSED"/>
    <property type="match status" value="1"/>
</dbReference>
<dbReference type="RefSeq" id="WP_006988945.1">
    <property type="nucleotide sequence ID" value="NZ_JH594606.1"/>
</dbReference>
<dbReference type="Pfam" id="PF02357">
    <property type="entry name" value="NusG"/>
    <property type="match status" value="1"/>
</dbReference>
<dbReference type="SUPFAM" id="SSF82679">
    <property type="entry name" value="N-utilization substance G protein NusG, N-terminal domain"/>
    <property type="match status" value="1"/>
</dbReference>
<evidence type="ECO:0000313" key="5">
    <source>
        <dbReference type="EMBL" id="EHQ02635.1"/>
    </source>
</evidence>
<dbReference type="HOGENOM" id="CLU_067287_5_1_10"/>
<dbReference type="GO" id="GO:0006354">
    <property type="term" value="P:DNA-templated transcription elongation"/>
    <property type="evidence" value="ECO:0007669"/>
    <property type="project" value="InterPro"/>
</dbReference>
<accession>H2BTL5</accession>
<feature type="domain" description="NusG-like N-terminal" evidence="4">
    <location>
        <begin position="1"/>
        <end position="97"/>
    </location>
</feature>
<dbReference type="CDD" id="cd09895">
    <property type="entry name" value="NGN_SP_UpxY"/>
    <property type="match status" value="1"/>
</dbReference>
<proteinExistence type="predicted"/>
<dbReference type="EMBL" id="JH594606">
    <property type="protein sequence ID" value="EHQ02635.1"/>
    <property type="molecule type" value="Genomic_DNA"/>
</dbReference>
<dbReference type="eggNOG" id="COG0250">
    <property type="taxonomic scope" value="Bacteria"/>
</dbReference>
<name>H2BTL5_GILLR</name>
<reference evidence="6" key="1">
    <citation type="journal article" date="2012" name="Stand. Genomic Sci.">
        <title>Genome sequence of the Antarctic rhodopsins-containing flavobacterium Gillisia limnaea type strain (R-8282(T)).</title>
        <authorList>
            <person name="Riedel T."/>
            <person name="Held B."/>
            <person name="Nolan M."/>
            <person name="Lucas S."/>
            <person name="Lapidus A."/>
            <person name="Tice H."/>
            <person name="Del Rio T.G."/>
            <person name="Cheng J.F."/>
            <person name="Han C."/>
            <person name="Tapia R."/>
            <person name="Goodwin L.A."/>
            <person name="Pitluck S."/>
            <person name="Liolios K."/>
            <person name="Mavromatis K."/>
            <person name="Pagani I."/>
            <person name="Ivanova N."/>
            <person name="Mikhailova N."/>
            <person name="Pati A."/>
            <person name="Chen A."/>
            <person name="Palaniappan K."/>
            <person name="Land M."/>
            <person name="Rohde M."/>
            <person name="Tindall B.J."/>
            <person name="Detter J.C."/>
            <person name="Goker M."/>
            <person name="Bristow J."/>
            <person name="Eisen J.A."/>
            <person name="Markowitz V."/>
            <person name="Hugenholtz P."/>
            <person name="Kyrpides N.C."/>
            <person name="Klenk H.P."/>
            <person name="Woyke T."/>
        </authorList>
    </citation>
    <scope>NUCLEOTIDE SEQUENCE [LARGE SCALE GENOMIC DNA]</scope>
    <source>
        <strain evidence="6">DSM 15749 / LMG 21470 / R-8282</strain>
    </source>
</reference>
<dbReference type="InterPro" id="IPR043425">
    <property type="entry name" value="NusG-like"/>
</dbReference>
<sequence>MAWYVLYVKSKYEIKAATTLEKMGIEVYCPVIKEMRQWSDRKKMVTKPLFSSYLFIKIQEQNREKVFDVTGIVRYVYWLGKPAMVHDEEIETIREWVESGTTEKIVVEGLSPGDRIKLKSGVFKDQEAKIIDIGKNTMRLILVDIGFTVTVKLKEIQS</sequence>
<evidence type="ECO:0000259" key="4">
    <source>
        <dbReference type="SMART" id="SM00738"/>
    </source>
</evidence>
<keyword evidence="3" id="KW-0804">Transcription</keyword>
<dbReference type="SMART" id="SM00738">
    <property type="entry name" value="NGN"/>
    <property type="match status" value="1"/>
</dbReference>
<dbReference type="NCBIfam" id="NF033644">
    <property type="entry name" value="antiterm_UpxY"/>
    <property type="match status" value="1"/>
</dbReference>
<keyword evidence="2" id="KW-0805">Transcription regulation</keyword>
<dbReference type="PANTHER" id="PTHR30265">
    <property type="entry name" value="RHO-INTERACTING TRANSCRIPTION TERMINATION FACTOR NUSG"/>
    <property type="match status" value="1"/>
</dbReference>
<dbReference type="Proteomes" id="UP000003844">
    <property type="component" value="Unassembled WGS sequence"/>
</dbReference>
<dbReference type="GO" id="GO:0031564">
    <property type="term" value="P:transcription antitermination"/>
    <property type="evidence" value="ECO:0007669"/>
    <property type="project" value="UniProtKB-KW"/>
</dbReference>
<dbReference type="AlphaFoldDB" id="H2BTL5"/>
<dbReference type="OrthoDB" id="9796143at2"/>
<evidence type="ECO:0000313" key="6">
    <source>
        <dbReference type="Proteomes" id="UP000003844"/>
    </source>
</evidence>
<protein>
    <submittedName>
        <fullName evidence="5">Transcription antitermination protein nusG</fullName>
    </submittedName>
</protein>
<dbReference type="InterPro" id="IPR036735">
    <property type="entry name" value="NGN_dom_sf"/>
</dbReference>
<organism evidence="5 6">
    <name type="scientific">Gillisia limnaea (strain DSM 15749 / LMG 21470 / R-8282)</name>
    <dbReference type="NCBI Taxonomy" id="865937"/>
    <lineage>
        <taxon>Bacteria</taxon>
        <taxon>Pseudomonadati</taxon>
        <taxon>Bacteroidota</taxon>
        <taxon>Flavobacteriia</taxon>
        <taxon>Flavobacteriales</taxon>
        <taxon>Flavobacteriaceae</taxon>
        <taxon>Gillisia</taxon>
    </lineage>
</organism>
<dbReference type="Gene3D" id="3.30.70.940">
    <property type="entry name" value="NusG, N-terminal domain"/>
    <property type="match status" value="1"/>
</dbReference>
<evidence type="ECO:0000256" key="2">
    <source>
        <dbReference type="ARBA" id="ARBA00023015"/>
    </source>
</evidence>
<evidence type="ECO:0000256" key="1">
    <source>
        <dbReference type="ARBA" id="ARBA00022814"/>
    </source>
</evidence>
<dbReference type="STRING" id="865937.Gilli_1997"/>
<keyword evidence="1" id="KW-0889">Transcription antitermination</keyword>
<keyword evidence="6" id="KW-1185">Reference proteome</keyword>